<accession>I0HKV4</accession>
<evidence type="ECO:0000313" key="2">
    <source>
        <dbReference type="Proteomes" id="UP000007883"/>
    </source>
</evidence>
<dbReference type="KEGG" id="rge:RGE_02960"/>
<organism evidence="1 2">
    <name type="scientific">Rubrivivax gelatinosus (strain NBRC 100245 / IL144)</name>
    <dbReference type="NCBI Taxonomy" id="983917"/>
    <lineage>
        <taxon>Bacteria</taxon>
        <taxon>Pseudomonadati</taxon>
        <taxon>Pseudomonadota</taxon>
        <taxon>Betaproteobacteria</taxon>
        <taxon>Burkholderiales</taxon>
        <taxon>Sphaerotilaceae</taxon>
        <taxon>Rubrivivax</taxon>
    </lineage>
</organism>
<dbReference type="Proteomes" id="UP000007883">
    <property type="component" value="Chromosome"/>
</dbReference>
<dbReference type="AlphaFoldDB" id="I0HKV4"/>
<proteinExistence type="predicted"/>
<name>I0HKV4_RUBGI</name>
<keyword evidence="2" id="KW-1185">Reference proteome</keyword>
<reference evidence="1 2" key="1">
    <citation type="journal article" date="2012" name="J. Bacteriol.">
        <title>Complete genome sequence of phototrophic betaproteobacterium Rubrivivax gelatinosus IL144.</title>
        <authorList>
            <person name="Nagashima S."/>
            <person name="Kamimura A."/>
            <person name="Shimizu T."/>
            <person name="Nakamura-isaki S."/>
            <person name="Aono E."/>
            <person name="Sakamoto K."/>
            <person name="Ichikawa N."/>
            <person name="Nakazawa H."/>
            <person name="Sekine M."/>
            <person name="Yamazaki S."/>
            <person name="Fujita N."/>
            <person name="Shimada K."/>
            <person name="Hanada S."/>
            <person name="Nagashima K.V.P."/>
        </authorList>
    </citation>
    <scope>NUCLEOTIDE SEQUENCE [LARGE SCALE GENOMIC DNA]</scope>
    <source>
        <strain evidence="2">NBRC 100245 / IL144</strain>
    </source>
</reference>
<protein>
    <submittedName>
        <fullName evidence="1">Uncharacterized protein</fullName>
    </submittedName>
</protein>
<dbReference type="HOGENOM" id="CLU_2234584_0_0_4"/>
<evidence type="ECO:0000313" key="1">
    <source>
        <dbReference type="EMBL" id="BAL93641.1"/>
    </source>
</evidence>
<sequence length="105" mass="10845">MAIVALSGCALIPGSVSGTISPDPEHNAASLKCGFASGGTCYFLVGRDHSEIYPVKAGETLSIPSPKDDKPVCVSHSPTFTLLCKDDITLKNGGNVTLTTGLRPQ</sequence>
<dbReference type="EMBL" id="AP012320">
    <property type="protein sequence ID" value="BAL93641.1"/>
    <property type="molecule type" value="Genomic_DNA"/>
</dbReference>
<gene>
    <name evidence="1" type="ordered locus">RGE_02960</name>
</gene>